<dbReference type="EMBL" id="MGBG01000022">
    <property type="protein sequence ID" value="OGK64374.1"/>
    <property type="molecule type" value="Genomic_DNA"/>
</dbReference>
<name>A0A1F7K937_9BACT</name>
<evidence type="ECO:0000256" key="1">
    <source>
        <dbReference type="ARBA" id="ARBA00009350"/>
    </source>
</evidence>
<dbReference type="PANTHER" id="PTHR37478:SF2">
    <property type="entry name" value="UPF0251 PROTEIN TK0562"/>
    <property type="match status" value="1"/>
</dbReference>
<dbReference type="HAMAP" id="MF_00674">
    <property type="entry name" value="UPF0251"/>
    <property type="match status" value="1"/>
</dbReference>
<evidence type="ECO:0000313" key="3">
    <source>
        <dbReference type="EMBL" id="OGK64374.1"/>
    </source>
</evidence>
<comment type="caution">
    <text evidence="3">The sequence shown here is derived from an EMBL/GenBank/DDBJ whole genome shotgun (WGS) entry which is preliminary data.</text>
</comment>
<proteinExistence type="inferred from homology"/>
<gene>
    <name evidence="3" type="ORF">A2209_02575</name>
</gene>
<dbReference type="Proteomes" id="UP000178450">
    <property type="component" value="Unassembled WGS sequence"/>
</dbReference>
<dbReference type="PANTHER" id="PTHR37478">
    <property type="match status" value="1"/>
</dbReference>
<accession>A0A1F7K937</accession>
<dbReference type="InterPro" id="IPR002852">
    <property type="entry name" value="UPF0251"/>
</dbReference>
<reference evidence="3 4" key="1">
    <citation type="journal article" date="2016" name="Nat. Commun.">
        <title>Thousands of microbial genomes shed light on interconnected biogeochemical processes in an aquifer system.</title>
        <authorList>
            <person name="Anantharaman K."/>
            <person name="Brown C.T."/>
            <person name="Hug L.A."/>
            <person name="Sharon I."/>
            <person name="Castelle C.J."/>
            <person name="Probst A.J."/>
            <person name="Thomas B.C."/>
            <person name="Singh A."/>
            <person name="Wilkins M.J."/>
            <person name="Karaoz U."/>
            <person name="Brodie E.L."/>
            <person name="Williams K.H."/>
            <person name="Hubbard S.S."/>
            <person name="Banfield J.F."/>
        </authorList>
    </citation>
    <scope>NUCLEOTIDE SEQUENCE [LARGE SCALE GENOMIC DNA]</scope>
</reference>
<dbReference type="Pfam" id="PF02001">
    <property type="entry name" value="DUF134"/>
    <property type="match status" value="1"/>
</dbReference>
<evidence type="ECO:0000256" key="2">
    <source>
        <dbReference type="HAMAP-Rule" id="MF_00674"/>
    </source>
</evidence>
<evidence type="ECO:0000313" key="4">
    <source>
        <dbReference type="Proteomes" id="UP000178450"/>
    </source>
</evidence>
<dbReference type="AlphaFoldDB" id="A0A1F7K937"/>
<sequence length="91" mass="10389">MSRPKKPRQLFFQPGVRYFKPQGVPLRQLSEVVLMPDELEALKLHEQDRLSQIEAATKMQISQPTFARILGSAYQKISLAILNGQAIKLQQ</sequence>
<organism evidence="3 4">
    <name type="scientific">Candidatus Roizmanbacteria bacterium RIFOXYA1_FULL_41_12</name>
    <dbReference type="NCBI Taxonomy" id="1802082"/>
    <lineage>
        <taxon>Bacteria</taxon>
        <taxon>Candidatus Roizmaniibacteriota</taxon>
    </lineage>
</organism>
<comment type="similarity">
    <text evidence="1 2">Belongs to the UPF0251 family.</text>
</comment>
<protein>
    <recommendedName>
        <fullName evidence="2">UPF0251 protein A2209_02575</fullName>
    </recommendedName>
</protein>